<proteinExistence type="predicted"/>
<dbReference type="EMBL" id="JAAAIL010002796">
    <property type="protein sequence ID" value="KAG0254460.1"/>
    <property type="molecule type" value="Genomic_DNA"/>
</dbReference>
<dbReference type="Proteomes" id="UP001194580">
    <property type="component" value="Unassembled WGS sequence"/>
</dbReference>
<keyword evidence="2" id="KW-1185">Reference proteome</keyword>
<sequence length="156" mass="17803">MVQEILCSCPRLRVFRGDKVNASVIAAGRPWECTSMEKLTVQFIFGTEKGVIQSEGVTSIETLDLNMDELQSLVFKQLSLLTRLEELDVSLLLYQSDNWIVRGLDFRVSKGLGTLEHLKEMTILNLSYTKQEMAVEDVLWMVEHWPKLTEVSGDLH</sequence>
<comment type="caution">
    <text evidence="1">The sequence shown here is derived from an EMBL/GenBank/DDBJ whole genome shotgun (WGS) entry which is preliminary data.</text>
</comment>
<dbReference type="InterPro" id="IPR032675">
    <property type="entry name" value="LRR_dom_sf"/>
</dbReference>
<dbReference type="SUPFAM" id="SSF52047">
    <property type="entry name" value="RNI-like"/>
    <property type="match status" value="1"/>
</dbReference>
<gene>
    <name evidence="1" type="ORF">BGZ95_006017</name>
</gene>
<reference evidence="1" key="1">
    <citation type="journal article" date="2020" name="Fungal Divers.">
        <title>Resolving the Mortierellaceae phylogeny through synthesis of multi-gene phylogenetics and phylogenomics.</title>
        <authorList>
            <person name="Vandepol N."/>
            <person name="Liber J."/>
            <person name="Desiro A."/>
            <person name="Na H."/>
            <person name="Kennedy M."/>
            <person name="Barry K."/>
            <person name="Grigoriev I.V."/>
            <person name="Miller A.N."/>
            <person name="O'Donnell K."/>
            <person name="Stajich J.E."/>
            <person name="Bonito G."/>
        </authorList>
    </citation>
    <scope>NUCLEOTIDE SEQUENCE</scope>
    <source>
        <strain evidence="1">NRRL 28262</strain>
    </source>
</reference>
<evidence type="ECO:0000313" key="2">
    <source>
        <dbReference type="Proteomes" id="UP001194580"/>
    </source>
</evidence>
<evidence type="ECO:0000313" key="1">
    <source>
        <dbReference type="EMBL" id="KAG0254460.1"/>
    </source>
</evidence>
<dbReference type="AlphaFoldDB" id="A0AAD4H198"/>
<accession>A0AAD4H198</accession>
<protein>
    <submittedName>
        <fullName evidence="1">Uncharacterized protein</fullName>
    </submittedName>
</protein>
<organism evidence="1 2">
    <name type="scientific">Linnemannia exigua</name>
    <dbReference type="NCBI Taxonomy" id="604196"/>
    <lineage>
        <taxon>Eukaryota</taxon>
        <taxon>Fungi</taxon>
        <taxon>Fungi incertae sedis</taxon>
        <taxon>Mucoromycota</taxon>
        <taxon>Mortierellomycotina</taxon>
        <taxon>Mortierellomycetes</taxon>
        <taxon>Mortierellales</taxon>
        <taxon>Mortierellaceae</taxon>
        <taxon>Linnemannia</taxon>
    </lineage>
</organism>
<feature type="non-terminal residue" evidence="1">
    <location>
        <position position="156"/>
    </location>
</feature>
<name>A0AAD4H198_9FUNG</name>
<dbReference type="Gene3D" id="3.80.10.10">
    <property type="entry name" value="Ribonuclease Inhibitor"/>
    <property type="match status" value="1"/>
</dbReference>